<dbReference type="InterPro" id="IPR013783">
    <property type="entry name" value="Ig-like_fold"/>
</dbReference>
<organism evidence="5 6">
    <name type="scientific">Parapedobacter luteus</name>
    <dbReference type="NCBI Taxonomy" id="623280"/>
    <lineage>
        <taxon>Bacteria</taxon>
        <taxon>Pseudomonadati</taxon>
        <taxon>Bacteroidota</taxon>
        <taxon>Sphingobacteriia</taxon>
        <taxon>Sphingobacteriales</taxon>
        <taxon>Sphingobacteriaceae</taxon>
        <taxon>Parapedobacter</taxon>
    </lineage>
</organism>
<dbReference type="EMBL" id="FUYS01000008">
    <property type="protein sequence ID" value="SKB79467.1"/>
    <property type="molecule type" value="Genomic_DNA"/>
</dbReference>
<evidence type="ECO:0000259" key="4">
    <source>
        <dbReference type="PROSITE" id="PS51127"/>
    </source>
</evidence>
<dbReference type="Proteomes" id="UP000190541">
    <property type="component" value="Unassembled WGS sequence"/>
</dbReference>
<evidence type="ECO:0000256" key="2">
    <source>
        <dbReference type="SAM" id="MobiDB-lite"/>
    </source>
</evidence>
<evidence type="ECO:0000256" key="1">
    <source>
        <dbReference type="ARBA" id="ARBA00010116"/>
    </source>
</evidence>
<evidence type="ECO:0000313" key="6">
    <source>
        <dbReference type="Proteomes" id="UP000190541"/>
    </source>
</evidence>
<feature type="signal peptide" evidence="3">
    <location>
        <begin position="1"/>
        <end position="23"/>
    </location>
</feature>
<reference evidence="5 6" key="1">
    <citation type="submission" date="2017-02" db="EMBL/GenBank/DDBJ databases">
        <authorList>
            <person name="Peterson S.W."/>
        </authorList>
    </citation>
    <scope>NUCLEOTIDE SEQUENCE [LARGE SCALE GENOMIC DNA]</scope>
    <source>
        <strain evidence="5 6">DSM 22899</strain>
    </source>
</reference>
<dbReference type="Gene3D" id="2.60.40.10">
    <property type="entry name" value="Immunoglobulins"/>
    <property type="match status" value="1"/>
</dbReference>
<protein>
    <submittedName>
        <fullName evidence="5">Ig-like domain (Group 1)</fullName>
    </submittedName>
</protein>
<keyword evidence="3" id="KW-0732">Signal</keyword>
<feature type="domain" description="Big-1" evidence="4">
    <location>
        <begin position="1502"/>
        <end position="1598"/>
    </location>
</feature>
<accession>A0A1T5E6A3</accession>
<dbReference type="SUPFAM" id="SSF49373">
    <property type="entry name" value="Invasin/intimin cell-adhesion fragments"/>
    <property type="match status" value="1"/>
</dbReference>
<dbReference type="InterPro" id="IPR001434">
    <property type="entry name" value="OmcB-like_DUF11"/>
</dbReference>
<keyword evidence="6" id="KW-1185">Reference proteome</keyword>
<feature type="non-terminal residue" evidence="5">
    <location>
        <position position="1875"/>
    </location>
</feature>
<dbReference type="Pfam" id="PF01345">
    <property type="entry name" value="DUF11"/>
    <property type="match status" value="1"/>
</dbReference>
<evidence type="ECO:0000313" key="5">
    <source>
        <dbReference type="EMBL" id="SKB79467.1"/>
    </source>
</evidence>
<gene>
    <name evidence="5" type="ORF">SAMN05660226_03192</name>
</gene>
<dbReference type="Pfam" id="PF02369">
    <property type="entry name" value="Big_1"/>
    <property type="match status" value="1"/>
</dbReference>
<dbReference type="STRING" id="623280.SAMN05660226_03192"/>
<feature type="region of interest" description="Disordered" evidence="2">
    <location>
        <begin position="1705"/>
        <end position="1734"/>
    </location>
</feature>
<comment type="similarity">
    <text evidence="1">Belongs to the intimin/invasin family.</text>
</comment>
<sequence length="1875" mass="197320">MEASSTYLKLSFTRFLFSCIAFAAVLCSALGEAKGQTKTLADDVTYTSPDRVVSAIGCGALGLTPCYAPTVENQGHALVDDDNYARLLASPGLAAGLGAYTGVIELKFENTLPADSWSYVRIAGDNSLFNALLGGNLGELLGQVLGAVLLGNQEIVIDARNGSTSVLSRSSASGFSTDRVKLVVDKVGNYYIAIRPGAAYDRIRITNQTGSLLGLGAQRTLDVYNAFYYDDATDCLQAQFTSFDGEGLNLNILQSGAGATNIGNAIDDDEDSYSQISTGSVSLGLGNSIYQTIYYDELSAPGDYLRIKLGVANGSAVNARLLGNIEIKAFAGSQEVYAKRLSGGLVNGVDVLGLLQSGQPATIYIGPGVAFDRVTIGYNAIVDVNLLGSAPIHLYDVKRYGATCPEPGAPAPVDDGHMFLDANKDCADNIHSFENANFPYNAVDGHNGTYTTLEAGSGLVLGIGSYTGHIELGFDGVKSGGTTTYVRIDFDNEILSGLLDGSIGDLLSGVTGALFGQHYFTVEVKNGDNPAFLTASSNNGFLNQPVKVVQDKYGHYYVAVTPDQPYDRIRITEHYPGAVGLAGIANMNVYHACVSTGSAHCEQAFATYSESGGISLDLLGLGSAGVRNAHLAIDDDNVAVEDDETFSEIGIGAAGVGARIFQFVDFHTLSSPADYFKIKLGVENGSTLNVQLLNNIEIRAYNGDDLVYSQRLQDGLVAGLDILGLLTTDNVVTIPIGPGVAFDRVAVGITALVELNVLNSPVRVYSIKRFGADCPDPRPLPNDPQTESPFNGPDCGVELGAFEHVNFAYNAIDGHIDTYATLSAGSGIALGIGGSYSGYIELGYDQPVPALETSYVRIDMPDEELLDALVGGSLGSILADLGGIVLFGNHYFDISVRDAAGNEIYEVSSAGGFNSNNARIVRDEHGRYYIAFTADVPYQSVRITLNNTAVAGLGEVTTMNVYSMCRETVFDPCEQATFTSFDGTGLSLNLFEGANPAGVVNPHYVIDENNSNYSELSLGTAAVGAAIYQDVYFKTPVITAATDVVRLRVQVPQTLLNVDLLGAYRVYLYHGNDEVYSATFQNALINGLDLLGLLNSGGRVNVEFEPGAGITYDRVRFEVGSVLGLSIGNPVRLYNIYRISDACPDPEFEQPPFSVCADVIVGEGENVDDIQNLTDGNHNSYATIRSDAGLVAGIGAYSGHVELGFSAVVPAGTSSYIRIGYEDEVLQALLAGSLGNAVNSLLNGIALGDHYFNVIVNDENGNEVVSGSSRDLFDDANGQIRLVQDTKGRYYLEIRPTVAYQSVRLEDHTTALLGVLSSEGHLDVYGMCHTPTTFECPAAFSTSYEGSGLGLDVLNLGGAGVQNAFWAIDQNTSSASTLSLGTLNVLGSIQQNIQFDRVLTAGDQIRIKMKVGTGTLNAALLSTLEVVGYLDGVEVSTRDFEQAFVETNIVDLLNDSDPVEVTVELDTDVDEIAIRLSDLAGVGVAPNVSIYHVIPFCESYAQSYLEVTKNNAWADGNDYNEVTATIIDAGAATPVTNKEVIFTITHVDNTRTTETITTDTEGKARLQLTSTLAGVASVTATVEGMIIADGSPAEVTFIIPNNLSITKVADEATGVTAGESTTFTVTITNDGPAPVVVGKEIPLNERPSEGLTITTYEVTSGNATVSGSGNSAIVTVTTQVPQDGTITLRVTADVAPNAPAVVANGIDVWGPDRDPDTDTPDDSDDTDPIPVNRDYGLDGNITKIAADGTDAVAVAGGAFEYTVTVTNGGPSTINAGTVLYLQDVASAGQTVTGITSNNGTANTVGASGEFTLTVADAVAPGGTIVLTVAVDVAADITADVVNNTINIWSEDPAGDYSTPEGTDTTPDYPVDRDYG</sequence>
<dbReference type="PROSITE" id="PS51127">
    <property type="entry name" value="BIG1"/>
    <property type="match status" value="1"/>
</dbReference>
<dbReference type="InterPro" id="IPR003344">
    <property type="entry name" value="Big_1_dom"/>
</dbReference>
<name>A0A1T5E6A3_9SPHI</name>
<dbReference type="RefSeq" id="WP_176146234.1">
    <property type="nucleotide sequence ID" value="NZ_FUYS01000008.1"/>
</dbReference>
<dbReference type="SMART" id="SM00634">
    <property type="entry name" value="BID_1"/>
    <property type="match status" value="1"/>
</dbReference>
<evidence type="ECO:0000256" key="3">
    <source>
        <dbReference type="SAM" id="SignalP"/>
    </source>
</evidence>
<dbReference type="InterPro" id="IPR008964">
    <property type="entry name" value="Invasin/intimin_cell_adhesion"/>
</dbReference>
<proteinExistence type="inferred from homology"/>
<feature type="compositionally biased region" description="Acidic residues" evidence="2">
    <location>
        <begin position="1717"/>
        <end position="1727"/>
    </location>
</feature>
<feature type="chain" id="PRO_5012482206" evidence="3">
    <location>
        <begin position="24"/>
        <end position="1875"/>
    </location>
</feature>
<feature type="region of interest" description="Disordered" evidence="2">
    <location>
        <begin position="1849"/>
        <end position="1875"/>
    </location>
</feature>